<keyword evidence="2" id="KW-1185">Reference proteome</keyword>
<proteinExistence type="predicted"/>
<evidence type="ECO:0000313" key="1">
    <source>
        <dbReference type="EMBL" id="KAL1256761.1"/>
    </source>
</evidence>
<reference evidence="1 2" key="1">
    <citation type="submission" date="2023-09" db="EMBL/GenBank/DDBJ databases">
        <authorList>
            <person name="Wang M."/>
        </authorList>
    </citation>
    <scope>NUCLEOTIDE SEQUENCE [LARGE SCALE GENOMIC DNA]</scope>
    <source>
        <strain evidence="1">GT-2023</strain>
        <tissue evidence="1">Liver</tissue>
    </source>
</reference>
<dbReference type="Proteomes" id="UP001558613">
    <property type="component" value="Unassembled WGS sequence"/>
</dbReference>
<name>A0ABR3LV43_9TELE</name>
<gene>
    <name evidence="1" type="ORF">QQF64_012306</name>
</gene>
<comment type="caution">
    <text evidence="1">The sequence shown here is derived from an EMBL/GenBank/DDBJ whole genome shotgun (WGS) entry which is preliminary data.</text>
</comment>
<dbReference type="EMBL" id="JAYMGO010000018">
    <property type="protein sequence ID" value="KAL1256761.1"/>
    <property type="molecule type" value="Genomic_DNA"/>
</dbReference>
<protein>
    <submittedName>
        <fullName evidence="1">Uncharacterized protein</fullName>
    </submittedName>
</protein>
<sequence>MDDLVARLLQTQGDQISPASNQQDDLLPSPAPASTFNLLIFDQLIKQTPAFRCGFEDVVLCQGHKASSTDPEDLSVSQGPAYVKLQANKENPARAIKLGGEFRQLPNIITMAAEWDINIKKVPRALSWAPGRPLLLTA</sequence>
<evidence type="ECO:0000313" key="2">
    <source>
        <dbReference type="Proteomes" id="UP001558613"/>
    </source>
</evidence>
<accession>A0ABR3LV43</accession>
<organism evidence="1 2">
    <name type="scientific">Cirrhinus molitorella</name>
    <name type="common">mud carp</name>
    <dbReference type="NCBI Taxonomy" id="172907"/>
    <lineage>
        <taxon>Eukaryota</taxon>
        <taxon>Metazoa</taxon>
        <taxon>Chordata</taxon>
        <taxon>Craniata</taxon>
        <taxon>Vertebrata</taxon>
        <taxon>Euteleostomi</taxon>
        <taxon>Actinopterygii</taxon>
        <taxon>Neopterygii</taxon>
        <taxon>Teleostei</taxon>
        <taxon>Ostariophysi</taxon>
        <taxon>Cypriniformes</taxon>
        <taxon>Cyprinidae</taxon>
        <taxon>Labeoninae</taxon>
        <taxon>Labeonini</taxon>
        <taxon>Cirrhinus</taxon>
    </lineage>
</organism>